<dbReference type="GO" id="GO:0006011">
    <property type="term" value="P:UDP-alpha-D-glucose metabolic process"/>
    <property type="evidence" value="ECO:0007669"/>
    <property type="project" value="InterPro"/>
</dbReference>
<reference evidence="2 3" key="1">
    <citation type="submission" date="2019-11" db="EMBL/GenBank/DDBJ databases">
        <title>Genome-resolved metagenomics to study the prevalence of co-infection and intraspecific heterogeneity among plant pathogen metapopulations.</title>
        <authorList>
            <person name="Newberry E."/>
            <person name="Bhandari R."/>
            <person name="Kemble J."/>
            <person name="Sikora E."/>
            <person name="Potnis N."/>
        </authorList>
    </citation>
    <scope>NUCLEOTIDE SEQUENCE [LARGE SCALE GENOMIC DNA]</scope>
    <source>
        <strain evidence="2">Xp_Tom_Tuscaloosa_18b</strain>
    </source>
</reference>
<gene>
    <name evidence="2" type="ORF">G3W61_34890</name>
</gene>
<dbReference type="EMBL" id="JAAGYU010002607">
    <property type="protein sequence ID" value="NEL81453.1"/>
    <property type="molecule type" value="Genomic_DNA"/>
</dbReference>
<feature type="non-terminal residue" evidence="2">
    <location>
        <position position="81"/>
    </location>
</feature>
<comment type="subunit">
    <text evidence="1">Tightly associated with the cellulose synthase catalytic subunit.</text>
</comment>
<dbReference type="UniPathway" id="UPA00694"/>
<protein>
    <recommendedName>
        <fullName evidence="1">Cyclic di-GMP-binding protein</fullName>
    </recommendedName>
    <alternativeName>
        <fullName evidence="1">Cellulose synthase regulatory subunit</fullName>
    </alternativeName>
</protein>
<dbReference type="GO" id="GO:0030244">
    <property type="term" value="P:cellulose biosynthetic process"/>
    <property type="evidence" value="ECO:0007669"/>
    <property type="project" value="UniProtKB-KW"/>
</dbReference>
<comment type="pathway">
    <text evidence="1">Glycan metabolism; bacterial cellulose biosynthesis.</text>
</comment>
<dbReference type="AlphaFoldDB" id="A0A7X5SCL6"/>
<proteinExistence type="inferred from homology"/>
<comment type="caution">
    <text evidence="2">The sequence shown here is derived from an EMBL/GenBank/DDBJ whole genome shotgun (WGS) entry which is preliminary data.</text>
</comment>
<keyword evidence="1" id="KW-0135">Cellulose biosynthesis</keyword>
<keyword evidence="1" id="KW-0973">c-di-GMP</keyword>
<feature type="non-terminal residue" evidence="2">
    <location>
        <position position="1"/>
    </location>
</feature>
<organism evidence="2 3">
    <name type="scientific">Xanthomonas perforans</name>
    <dbReference type="NCBI Taxonomy" id="442694"/>
    <lineage>
        <taxon>Bacteria</taxon>
        <taxon>Pseudomonadati</taxon>
        <taxon>Pseudomonadota</taxon>
        <taxon>Gammaproteobacteria</taxon>
        <taxon>Lysobacterales</taxon>
        <taxon>Lysobacteraceae</taxon>
        <taxon>Xanthomonas</taxon>
    </lineage>
</organism>
<sequence length="81" mass="8376">QFATADSGVADIRGPTVAVVVNPTDPNGKLLLVLGRNSEDLQRAATALALRAPLTGAVARIGEVSAPAPRRPYDAPKWVSS</sequence>
<dbReference type="Pfam" id="PF03170">
    <property type="entry name" value="BcsB"/>
    <property type="match status" value="1"/>
</dbReference>
<keyword evidence="1" id="KW-1003">Cell membrane</keyword>
<keyword evidence="1" id="KW-0997">Cell inner membrane</keyword>
<evidence type="ECO:0000256" key="1">
    <source>
        <dbReference type="RuleBase" id="RU365021"/>
    </source>
</evidence>
<name>A0A7X5SCL6_XANPE</name>
<dbReference type="Proteomes" id="UP000471082">
    <property type="component" value="Unassembled WGS sequence"/>
</dbReference>
<evidence type="ECO:0000313" key="3">
    <source>
        <dbReference type="Proteomes" id="UP000471082"/>
    </source>
</evidence>
<comment type="similarity">
    <text evidence="1">Belongs to the AcsB/BcsB family.</text>
</comment>
<dbReference type="GO" id="GO:0005886">
    <property type="term" value="C:plasma membrane"/>
    <property type="evidence" value="ECO:0007669"/>
    <property type="project" value="UniProtKB-SubCell"/>
</dbReference>
<evidence type="ECO:0000313" key="2">
    <source>
        <dbReference type="EMBL" id="NEL81453.1"/>
    </source>
</evidence>
<dbReference type="InterPro" id="IPR018513">
    <property type="entry name" value="Cell_synthase_bac"/>
</dbReference>
<keyword evidence="1" id="KW-0472">Membrane</keyword>
<comment type="function">
    <text evidence="1">Binds the cellulose synthase activator, bis-(3'-5') cyclic diguanylic acid (c-di-GMP).</text>
</comment>
<accession>A0A7X5SCL6</accession>
<comment type="subcellular location">
    <subcellularLocation>
        <location evidence="1">Cell inner membrane</location>
    </subcellularLocation>
</comment>